<accession>A0AAD6ZSI2</accession>
<reference evidence="1" key="1">
    <citation type="submission" date="2023-03" db="EMBL/GenBank/DDBJ databases">
        <title>Massive genome expansion in bonnet fungi (Mycena s.s.) driven by repeated elements and novel gene families across ecological guilds.</title>
        <authorList>
            <consortium name="Lawrence Berkeley National Laboratory"/>
            <person name="Harder C.B."/>
            <person name="Miyauchi S."/>
            <person name="Viragh M."/>
            <person name="Kuo A."/>
            <person name="Thoen E."/>
            <person name="Andreopoulos B."/>
            <person name="Lu D."/>
            <person name="Skrede I."/>
            <person name="Drula E."/>
            <person name="Henrissat B."/>
            <person name="Morin E."/>
            <person name="Kohler A."/>
            <person name="Barry K."/>
            <person name="LaButti K."/>
            <person name="Morin E."/>
            <person name="Salamov A."/>
            <person name="Lipzen A."/>
            <person name="Mereny Z."/>
            <person name="Hegedus B."/>
            <person name="Baldrian P."/>
            <person name="Stursova M."/>
            <person name="Weitz H."/>
            <person name="Taylor A."/>
            <person name="Grigoriev I.V."/>
            <person name="Nagy L.G."/>
            <person name="Martin F."/>
            <person name="Kauserud H."/>
        </authorList>
    </citation>
    <scope>NUCLEOTIDE SEQUENCE</scope>
    <source>
        <strain evidence="1">CBHHK002</strain>
    </source>
</reference>
<comment type="caution">
    <text evidence="1">The sequence shown here is derived from an EMBL/GenBank/DDBJ whole genome shotgun (WGS) entry which is preliminary data.</text>
</comment>
<sequence length="182" mass="20418">MQLEFNEYQARIKATGTVPWAILSGDIIVVPAYAGDDSATVEVQWQQALRSKSATYYIVTAKNQSQGNADVLLYIQDRFYKDESSGDFIGKLVGCKKENEHYIVTLNDHFQYGQKNKNGDERWVCLHDKSNKIFQHRFLVSTVQGKAADWAKTLANSFGAGEIAGNIHKLGSSFVGDYLHTF</sequence>
<proteinExistence type="predicted"/>
<dbReference type="Proteomes" id="UP001218218">
    <property type="component" value="Unassembled WGS sequence"/>
</dbReference>
<name>A0AAD6ZSI2_9AGAR</name>
<dbReference type="EMBL" id="JARIHO010000030">
    <property type="protein sequence ID" value="KAJ7336986.1"/>
    <property type="molecule type" value="Genomic_DNA"/>
</dbReference>
<gene>
    <name evidence="1" type="ORF">DFH08DRAFT_706082</name>
</gene>
<keyword evidence="2" id="KW-1185">Reference proteome</keyword>
<organism evidence="1 2">
    <name type="scientific">Mycena albidolilacea</name>
    <dbReference type="NCBI Taxonomy" id="1033008"/>
    <lineage>
        <taxon>Eukaryota</taxon>
        <taxon>Fungi</taxon>
        <taxon>Dikarya</taxon>
        <taxon>Basidiomycota</taxon>
        <taxon>Agaricomycotina</taxon>
        <taxon>Agaricomycetes</taxon>
        <taxon>Agaricomycetidae</taxon>
        <taxon>Agaricales</taxon>
        <taxon>Marasmiineae</taxon>
        <taxon>Mycenaceae</taxon>
        <taxon>Mycena</taxon>
    </lineage>
</organism>
<dbReference type="AlphaFoldDB" id="A0AAD6ZSI2"/>
<evidence type="ECO:0000313" key="1">
    <source>
        <dbReference type="EMBL" id="KAJ7336986.1"/>
    </source>
</evidence>
<protein>
    <submittedName>
        <fullName evidence="1">Uncharacterized protein</fullName>
    </submittedName>
</protein>
<evidence type="ECO:0000313" key="2">
    <source>
        <dbReference type="Proteomes" id="UP001218218"/>
    </source>
</evidence>